<comment type="subcellular location">
    <subcellularLocation>
        <location evidence="1">Membrane</location>
        <topology evidence="1">Multi-pass membrane protein</topology>
    </subcellularLocation>
</comment>
<dbReference type="InterPro" id="IPR032808">
    <property type="entry name" value="DoxX"/>
</dbReference>
<dbReference type="AlphaFoldDB" id="A0A839PPX9"/>
<keyword evidence="4" id="KW-0472">Membrane</keyword>
<dbReference type="EMBL" id="JACHVT010000003">
    <property type="protein sequence ID" value="MBB2986358.1"/>
    <property type="molecule type" value="Genomic_DNA"/>
</dbReference>
<dbReference type="RefSeq" id="WP_184509424.1">
    <property type="nucleotide sequence ID" value="NZ_JACHVT010000003.1"/>
</dbReference>
<protein>
    <submittedName>
        <fullName evidence="5">Putative membrane protein YphA (DoxX/SURF4 family)</fullName>
    </submittedName>
</protein>
<proteinExistence type="predicted"/>
<evidence type="ECO:0000256" key="4">
    <source>
        <dbReference type="ARBA" id="ARBA00023136"/>
    </source>
</evidence>
<dbReference type="Pfam" id="PF07681">
    <property type="entry name" value="DoxX"/>
    <property type="match status" value="1"/>
</dbReference>
<keyword evidence="2" id="KW-0812">Transmembrane</keyword>
<comment type="caution">
    <text evidence="5">The sequence shown here is derived from an EMBL/GenBank/DDBJ whole genome shotgun (WGS) entry which is preliminary data.</text>
</comment>
<organism evidence="5 6">
    <name type="scientific">Terracoccus luteus</name>
    <dbReference type="NCBI Taxonomy" id="53356"/>
    <lineage>
        <taxon>Bacteria</taxon>
        <taxon>Bacillati</taxon>
        <taxon>Actinomycetota</taxon>
        <taxon>Actinomycetes</taxon>
        <taxon>Micrococcales</taxon>
        <taxon>Intrasporangiaceae</taxon>
        <taxon>Terracoccus</taxon>
    </lineage>
</organism>
<accession>A0A839PPX9</accession>
<evidence type="ECO:0000256" key="1">
    <source>
        <dbReference type="ARBA" id="ARBA00004141"/>
    </source>
</evidence>
<dbReference type="Proteomes" id="UP000590811">
    <property type="component" value="Unassembled WGS sequence"/>
</dbReference>
<keyword evidence="3" id="KW-1133">Transmembrane helix</keyword>
<evidence type="ECO:0000313" key="6">
    <source>
        <dbReference type="Proteomes" id="UP000590811"/>
    </source>
</evidence>
<reference evidence="5 6" key="1">
    <citation type="submission" date="2020-08" db="EMBL/GenBank/DDBJ databases">
        <title>Genomic Encyclopedia of Type Strains, Phase IV (KMG-V): Genome sequencing to study the core and pangenomes of soil and plant-associated prokaryotes.</title>
        <authorList>
            <person name="Whitman W."/>
        </authorList>
    </citation>
    <scope>NUCLEOTIDE SEQUENCE [LARGE SCALE GENOMIC DNA]</scope>
    <source>
        <strain evidence="5 6">B3ACCR2</strain>
    </source>
</reference>
<evidence type="ECO:0000313" key="5">
    <source>
        <dbReference type="EMBL" id="MBB2986358.1"/>
    </source>
</evidence>
<name>A0A839PPX9_9MICO</name>
<gene>
    <name evidence="5" type="ORF">FHW14_001512</name>
</gene>
<evidence type="ECO:0000256" key="3">
    <source>
        <dbReference type="ARBA" id="ARBA00022989"/>
    </source>
</evidence>
<sequence length="142" mass="15067">MKLGHIVDRLPERLATGAFILHSGLEKLKGDEETAKGMHGMASGTFPFLKNIEPTRFLRMLAIGEITVGSLLLVPVVPKPVAGAALTGFSAALLTVYARTPGMRQPGSIWPTQQGLGVSKDVWMLGIGSGLVLDSATDRTRS</sequence>
<evidence type="ECO:0000256" key="2">
    <source>
        <dbReference type="ARBA" id="ARBA00022692"/>
    </source>
</evidence>
<dbReference type="GO" id="GO:0016020">
    <property type="term" value="C:membrane"/>
    <property type="evidence" value="ECO:0007669"/>
    <property type="project" value="UniProtKB-SubCell"/>
</dbReference>